<dbReference type="AlphaFoldDB" id="A0A4S9A5C5"/>
<name>A0A4S9A5C5_AURPU</name>
<dbReference type="PROSITE" id="PS50097">
    <property type="entry name" value="BTB"/>
    <property type="match status" value="1"/>
</dbReference>
<reference evidence="2 3" key="1">
    <citation type="submission" date="2018-10" db="EMBL/GenBank/DDBJ databases">
        <title>Fifty Aureobasidium pullulans genomes reveal a recombining polyextremotolerant generalist.</title>
        <authorList>
            <person name="Gostincar C."/>
            <person name="Turk M."/>
            <person name="Zajc J."/>
            <person name="Gunde-Cimerman N."/>
        </authorList>
    </citation>
    <scope>NUCLEOTIDE SEQUENCE [LARGE SCALE GENOMIC DNA]</scope>
    <source>
        <strain evidence="2 3">EXF-10659</strain>
    </source>
</reference>
<dbReference type="PANTHER" id="PTHR47843:SF2">
    <property type="entry name" value="BTB DOMAIN-CONTAINING PROTEIN"/>
    <property type="match status" value="1"/>
</dbReference>
<dbReference type="InterPro" id="IPR000210">
    <property type="entry name" value="BTB/POZ_dom"/>
</dbReference>
<protein>
    <recommendedName>
        <fullName evidence="1">BTB domain-containing protein</fullName>
    </recommendedName>
</protein>
<feature type="domain" description="BTB" evidence="1">
    <location>
        <begin position="285"/>
        <end position="355"/>
    </location>
</feature>
<dbReference type="Gene3D" id="3.30.710.10">
    <property type="entry name" value="Potassium Channel Kv1.1, Chain A"/>
    <property type="match status" value="2"/>
</dbReference>
<evidence type="ECO:0000313" key="2">
    <source>
        <dbReference type="EMBL" id="THW74276.1"/>
    </source>
</evidence>
<dbReference type="SUPFAM" id="SSF54695">
    <property type="entry name" value="POZ domain"/>
    <property type="match status" value="2"/>
</dbReference>
<proteinExistence type="predicted"/>
<comment type="caution">
    <text evidence="2">The sequence shown here is derived from an EMBL/GenBank/DDBJ whole genome shotgun (WGS) entry which is preliminary data.</text>
</comment>
<accession>A0A4S9A5C5</accession>
<sequence length="492" mass="55889">MEGLRSDLRRRTIRGLCLQVQSSEIKAFDGRLLEATTSEVFINDISVKHFGLFADWIMKGRIAINHTLGDLLQLYIMADQFDVKELRTRITDELAYVCYEIDFSLPERAVITLNVDNIPGSMPLHRLLAKAVARLLFLLLSTSQVAVAAHPAFILRSFLPILSSLHILGAGLRYYPRTQPSFPNILHPVLGAGLRQNFCTLPYFAIILLPLPNHSSIYPLFYANHALREDSSVSVELVIFPSPGPAFSCPFARSVRYIAIPIFTMVSLLDLTLITYLSSQQVQLFSVVVRVHEVTSTTFIVSRQRLCRVSKFFSKAFFGSFLESHTGTLDLYEVSAYYFGLFLEWVTTGQLRVLSLQHMVQLYILGDKYDTPELRQHITDSLTNYCFGPKFVVPTSETIDLLLRNIPWSPPLKSLLANAVVRVAYFNPVSLSRSEFSEMVDELLEKPYGVCDSCYNQKLFDHTQGDHCEHFDSEPADWKPERYHEEAIAARK</sequence>
<organism evidence="2 3">
    <name type="scientific">Aureobasidium pullulans</name>
    <name type="common">Black yeast</name>
    <name type="synonym">Pullularia pullulans</name>
    <dbReference type="NCBI Taxonomy" id="5580"/>
    <lineage>
        <taxon>Eukaryota</taxon>
        <taxon>Fungi</taxon>
        <taxon>Dikarya</taxon>
        <taxon>Ascomycota</taxon>
        <taxon>Pezizomycotina</taxon>
        <taxon>Dothideomycetes</taxon>
        <taxon>Dothideomycetidae</taxon>
        <taxon>Dothideales</taxon>
        <taxon>Saccotheciaceae</taxon>
        <taxon>Aureobasidium</taxon>
    </lineage>
</organism>
<dbReference type="PANTHER" id="PTHR47843">
    <property type="entry name" value="BTB DOMAIN-CONTAINING PROTEIN-RELATED"/>
    <property type="match status" value="1"/>
</dbReference>
<dbReference type="InterPro" id="IPR011333">
    <property type="entry name" value="SKP1/BTB/POZ_sf"/>
</dbReference>
<dbReference type="EMBL" id="QZAO01000137">
    <property type="protein sequence ID" value="THW74276.1"/>
    <property type="molecule type" value="Genomic_DNA"/>
</dbReference>
<evidence type="ECO:0000259" key="1">
    <source>
        <dbReference type="PROSITE" id="PS50097"/>
    </source>
</evidence>
<gene>
    <name evidence="2" type="ORF">D6D19_04981</name>
</gene>
<dbReference type="Pfam" id="PF00651">
    <property type="entry name" value="BTB"/>
    <property type="match status" value="1"/>
</dbReference>
<dbReference type="Proteomes" id="UP000308802">
    <property type="component" value="Unassembled WGS sequence"/>
</dbReference>
<evidence type="ECO:0000313" key="3">
    <source>
        <dbReference type="Proteomes" id="UP000308802"/>
    </source>
</evidence>